<feature type="domain" description="Adenylyltransferase AadA C-terminal" evidence="8">
    <location>
        <begin position="145"/>
        <end position="246"/>
    </location>
</feature>
<dbReference type="RefSeq" id="WP_275823591.1">
    <property type="nucleotide sequence ID" value="NZ_JARHUD010000007.1"/>
</dbReference>
<keyword evidence="9" id="KW-0548">Nucleotidyltransferase</keyword>
<dbReference type="EMBL" id="JARHUD010000007">
    <property type="protein sequence ID" value="MDF2096834.1"/>
    <property type="molecule type" value="Genomic_DNA"/>
</dbReference>
<evidence type="ECO:0000256" key="6">
    <source>
        <dbReference type="ARBA" id="ARBA00048566"/>
    </source>
</evidence>
<evidence type="ECO:0000259" key="8">
    <source>
        <dbReference type="Pfam" id="PF13427"/>
    </source>
</evidence>
<dbReference type="Proteomes" id="UP001215503">
    <property type="component" value="Unassembled WGS sequence"/>
</dbReference>
<proteinExistence type="predicted"/>
<dbReference type="InterPro" id="IPR002934">
    <property type="entry name" value="Polymerase_NTP_transf_dom"/>
</dbReference>
<keyword evidence="10" id="KW-1185">Reference proteome</keyword>
<dbReference type="Gene3D" id="3.30.460.10">
    <property type="entry name" value="Beta Polymerase, domain 2"/>
    <property type="match status" value="1"/>
</dbReference>
<dbReference type="PIRSF" id="PIRSF000819">
    <property type="entry name" value="Streptomycin_3-adenylyltransf"/>
    <property type="match status" value="1"/>
</dbReference>
<dbReference type="Pfam" id="PF01909">
    <property type="entry name" value="NTP_transf_2"/>
    <property type="match status" value="1"/>
</dbReference>
<evidence type="ECO:0000256" key="2">
    <source>
        <dbReference type="ARBA" id="ARBA00023251"/>
    </source>
</evidence>
<keyword evidence="1" id="KW-0808">Transferase</keyword>
<dbReference type="NCBIfam" id="NF010309">
    <property type="entry name" value="PRK13746.1"/>
    <property type="match status" value="1"/>
</dbReference>
<gene>
    <name evidence="9" type="ORF">P2G67_12700</name>
</gene>
<dbReference type="CDD" id="cd05403">
    <property type="entry name" value="NT_KNTase_like"/>
    <property type="match status" value="1"/>
</dbReference>
<name>A0ABT5YRJ1_9PROT</name>
<sequence>MPAEARQALAQAQGAFGPALMAMYLHGSAVAGGLRPQSDVDLLAVVDQPVTQAKRESLVASLMHISGRHPAAPNGPRPLELLVFHHDTLRSEAYPPRAELVYGEWLRTAFEAGARPKAVVDPEFTLLLAQARREARALLGPDPAELLPCIPEAEIRRAIGETLPALLDALAGDERNVLLTLARMWRTVETGDFVPKDVAADWAIARLPTTAAELLVYARAGYLGERKDEWSSRQKEVQSLANHFCARITQNL</sequence>
<dbReference type="InterPro" id="IPR024172">
    <property type="entry name" value="AadA/Aad9"/>
</dbReference>
<evidence type="ECO:0000313" key="9">
    <source>
        <dbReference type="EMBL" id="MDF2096834.1"/>
    </source>
</evidence>
<dbReference type="EC" id="2.7.7.47" evidence="3"/>
<dbReference type="InterPro" id="IPR025184">
    <property type="entry name" value="AadA_C"/>
</dbReference>
<dbReference type="SUPFAM" id="SSF81301">
    <property type="entry name" value="Nucleotidyltransferase"/>
    <property type="match status" value="1"/>
</dbReference>
<evidence type="ECO:0000256" key="4">
    <source>
        <dbReference type="ARBA" id="ARBA00035252"/>
    </source>
</evidence>
<evidence type="ECO:0000313" key="10">
    <source>
        <dbReference type="Proteomes" id="UP001215503"/>
    </source>
</evidence>
<organism evidence="9 10">
    <name type="scientific">Aquibaculum arenosum</name>
    <dbReference type="NCBI Taxonomy" id="3032591"/>
    <lineage>
        <taxon>Bacteria</taxon>
        <taxon>Pseudomonadati</taxon>
        <taxon>Pseudomonadota</taxon>
        <taxon>Alphaproteobacteria</taxon>
        <taxon>Rhodospirillales</taxon>
        <taxon>Rhodovibrionaceae</taxon>
        <taxon>Aquibaculum</taxon>
    </lineage>
</organism>
<dbReference type="InterPro" id="IPR043519">
    <property type="entry name" value="NT_sf"/>
</dbReference>
<evidence type="ECO:0000259" key="7">
    <source>
        <dbReference type="Pfam" id="PF01909"/>
    </source>
</evidence>
<protein>
    <recommendedName>
        <fullName evidence="4">Aminoglycoside (3'') (9) adenylyltransferase</fullName>
        <ecNumber evidence="3">2.7.7.47</ecNumber>
    </recommendedName>
</protein>
<keyword evidence="2" id="KW-0046">Antibiotic resistance</keyword>
<evidence type="ECO:0000256" key="1">
    <source>
        <dbReference type="ARBA" id="ARBA00022679"/>
    </source>
</evidence>
<comment type="catalytic activity">
    <reaction evidence="6">
        <text>streptomycin + ATP = 3''-O-adenylylstreptomycin + diphosphate</text>
        <dbReference type="Rhea" id="RHEA:20245"/>
        <dbReference type="ChEBI" id="CHEBI:30616"/>
        <dbReference type="ChEBI" id="CHEBI:33019"/>
        <dbReference type="ChEBI" id="CHEBI:58007"/>
        <dbReference type="ChEBI" id="CHEBI:58605"/>
        <dbReference type="EC" id="2.7.7.47"/>
    </reaction>
</comment>
<accession>A0ABT5YRJ1</accession>
<reference evidence="9 10" key="1">
    <citation type="submission" date="2023-03" db="EMBL/GenBank/DDBJ databases">
        <title>Fodinicurvata sp. CAU 1616 isolated from sea sendiment.</title>
        <authorList>
            <person name="Kim W."/>
        </authorList>
    </citation>
    <scope>NUCLEOTIDE SEQUENCE [LARGE SCALE GENOMIC DNA]</scope>
    <source>
        <strain evidence="9 10">CAU 1616</strain>
    </source>
</reference>
<evidence type="ECO:0000256" key="3">
    <source>
        <dbReference type="ARBA" id="ARBA00035126"/>
    </source>
</evidence>
<evidence type="ECO:0000256" key="5">
    <source>
        <dbReference type="ARBA" id="ARBA00047831"/>
    </source>
</evidence>
<comment type="catalytic activity">
    <reaction evidence="5">
        <text>spectinomycin + ATP = 9-O-adenylylspectinomycin + diphosphate</text>
        <dbReference type="Rhea" id="RHEA:63228"/>
        <dbReference type="ChEBI" id="CHEBI:30616"/>
        <dbReference type="ChEBI" id="CHEBI:33019"/>
        <dbReference type="ChEBI" id="CHEBI:146260"/>
        <dbReference type="ChEBI" id="CHEBI:146261"/>
    </reaction>
</comment>
<dbReference type="GO" id="GO:0016779">
    <property type="term" value="F:nucleotidyltransferase activity"/>
    <property type="evidence" value="ECO:0007669"/>
    <property type="project" value="UniProtKB-KW"/>
</dbReference>
<feature type="domain" description="Polymerase nucleotidyl transferase" evidence="7">
    <location>
        <begin position="22"/>
        <end position="56"/>
    </location>
</feature>
<dbReference type="Pfam" id="PF13427">
    <property type="entry name" value="AadA_C"/>
    <property type="match status" value="1"/>
</dbReference>
<comment type="caution">
    <text evidence="9">The sequence shown here is derived from an EMBL/GenBank/DDBJ whole genome shotgun (WGS) entry which is preliminary data.</text>
</comment>